<evidence type="ECO:0000313" key="1">
    <source>
        <dbReference type="EMBL" id="MBJ6360441.1"/>
    </source>
</evidence>
<dbReference type="EMBL" id="JAELUP010000008">
    <property type="protein sequence ID" value="MBJ6360441.1"/>
    <property type="molecule type" value="Genomic_DNA"/>
</dbReference>
<evidence type="ECO:0000313" key="2">
    <source>
        <dbReference type="Proteomes" id="UP000640274"/>
    </source>
</evidence>
<dbReference type="Proteomes" id="UP000640274">
    <property type="component" value="Unassembled WGS sequence"/>
</dbReference>
<name>A0A934J423_9BACL</name>
<keyword evidence="2" id="KW-1185">Reference proteome</keyword>
<reference evidence="1" key="1">
    <citation type="submission" date="2020-12" db="EMBL/GenBank/DDBJ databases">
        <authorList>
            <person name="Huq M.A."/>
        </authorList>
    </citation>
    <scope>NUCLEOTIDE SEQUENCE</scope>
    <source>
        <strain evidence="1">MAHUQ-46</strain>
    </source>
</reference>
<organism evidence="1 2">
    <name type="scientific">Paenibacillus roseus</name>
    <dbReference type="NCBI Taxonomy" id="2798579"/>
    <lineage>
        <taxon>Bacteria</taxon>
        <taxon>Bacillati</taxon>
        <taxon>Bacillota</taxon>
        <taxon>Bacilli</taxon>
        <taxon>Bacillales</taxon>
        <taxon>Paenibacillaceae</taxon>
        <taxon>Paenibacillus</taxon>
    </lineage>
</organism>
<proteinExistence type="predicted"/>
<protein>
    <submittedName>
        <fullName evidence="1">Uncharacterized protein</fullName>
    </submittedName>
</protein>
<gene>
    <name evidence="1" type="ORF">JFN88_03770</name>
</gene>
<accession>A0A934J423</accession>
<sequence>MLNSILAATGGKFTFSVDDAFELKDIKDFGRGNALQALNYVIEKYQCEIEPDNRYSHQEAGWNGSWPSLPVEEEYHKHQFQRQFPSACNTLV</sequence>
<comment type="caution">
    <text evidence="1">The sequence shown here is derived from an EMBL/GenBank/DDBJ whole genome shotgun (WGS) entry which is preliminary data.</text>
</comment>
<dbReference type="Gene3D" id="3.55.50.40">
    <property type="match status" value="1"/>
</dbReference>
<dbReference type="AlphaFoldDB" id="A0A934J423"/>